<dbReference type="InterPro" id="IPR050900">
    <property type="entry name" value="Transposase_IS3/IS150/IS904"/>
</dbReference>
<reference evidence="2 3" key="1">
    <citation type="submission" date="2018-06" db="EMBL/GenBank/DDBJ databases">
        <authorList>
            <consortium name="Pathogen Informatics"/>
            <person name="Doyle S."/>
        </authorList>
    </citation>
    <scope>NUCLEOTIDE SEQUENCE [LARGE SCALE GENOMIC DNA]</scope>
    <source>
        <strain evidence="2 3">NCTC10359</strain>
    </source>
</reference>
<dbReference type="Proteomes" id="UP000254437">
    <property type="component" value="Unassembled WGS sequence"/>
</dbReference>
<dbReference type="Gene3D" id="3.30.420.10">
    <property type="entry name" value="Ribonuclease H-like superfamily/Ribonuclease H"/>
    <property type="match status" value="1"/>
</dbReference>
<organism evidence="2 3">
    <name type="scientific">Moraxella lacunata</name>
    <dbReference type="NCBI Taxonomy" id="477"/>
    <lineage>
        <taxon>Bacteria</taxon>
        <taxon>Pseudomonadati</taxon>
        <taxon>Pseudomonadota</taxon>
        <taxon>Gammaproteobacteria</taxon>
        <taxon>Moraxellales</taxon>
        <taxon>Moraxellaceae</taxon>
        <taxon>Moraxella</taxon>
    </lineage>
</organism>
<dbReference type="PANTHER" id="PTHR46889">
    <property type="entry name" value="TRANSPOSASE INSF FOR INSERTION SEQUENCE IS3B-RELATED"/>
    <property type="match status" value="1"/>
</dbReference>
<dbReference type="InterPro" id="IPR001584">
    <property type="entry name" value="Integrase_cat-core"/>
</dbReference>
<dbReference type="AlphaFoldDB" id="A0A378TUR6"/>
<dbReference type="GO" id="GO:0015074">
    <property type="term" value="P:DNA integration"/>
    <property type="evidence" value="ECO:0007669"/>
    <property type="project" value="InterPro"/>
</dbReference>
<feature type="domain" description="Integrase catalytic" evidence="1">
    <location>
        <begin position="1"/>
        <end position="104"/>
    </location>
</feature>
<dbReference type="GO" id="GO:0003676">
    <property type="term" value="F:nucleic acid binding"/>
    <property type="evidence" value="ECO:0007669"/>
    <property type="project" value="InterPro"/>
</dbReference>
<dbReference type="SUPFAM" id="SSF53098">
    <property type="entry name" value="Ribonuclease H-like"/>
    <property type="match status" value="1"/>
</dbReference>
<protein>
    <submittedName>
        <fullName evidence="2">Integrase core domain</fullName>
    </submittedName>
</protein>
<gene>
    <name evidence="2" type="ORF">NCTC10359_01884</name>
</gene>
<name>A0A378TUR6_MORLA</name>
<dbReference type="PROSITE" id="PS50994">
    <property type="entry name" value="INTEGRASE"/>
    <property type="match status" value="1"/>
</dbReference>
<evidence type="ECO:0000259" key="1">
    <source>
        <dbReference type="PROSITE" id="PS50994"/>
    </source>
</evidence>
<evidence type="ECO:0000313" key="3">
    <source>
        <dbReference type="Proteomes" id="UP000254437"/>
    </source>
</evidence>
<dbReference type="EMBL" id="UGQU01000003">
    <property type="protein sequence ID" value="STZ63453.1"/>
    <property type="molecule type" value="Genomic_DNA"/>
</dbReference>
<dbReference type="InterPro" id="IPR036397">
    <property type="entry name" value="RNaseH_sf"/>
</dbReference>
<sequence>MFCGETWIGLCLFLFQGKVESGVQTLKNHGITQSMSRKGNCLDNAVIENFFGTLKEEIFYEQTKFTSLNELKKVIDEYIHYYNYDRIKTKLKGLSPVKFKEQYRDLVLGQTT</sequence>
<dbReference type="InterPro" id="IPR012337">
    <property type="entry name" value="RNaseH-like_sf"/>
</dbReference>
<evidence type="ECO:0000313" key="2">
    <source>
        <dbReference type="EMBL" id="STZ63453.1"/>
    </source>
</evidence>
<proteinExistence type="predicted"/>
<accession>A0A378TUR6</accession>
<dbReference type="PANTHER" id="PTHR46889:SF4">
    <property type="entry name" value="TRANSPOSASE INSO FOR INSERTION SEQUENCE ELEMENT IS911B-RELATED"/>
    <property type="match status" value="1"/>
</dbReference>
<dbReference type="Pfam" id="PF13333">
    <property type="entry name" value="rve_2"/>
    <property type="match status" value="1"/>
</dbReference>